<dbReference type="OrthoDB" id="5431035at2"/>
<dbReference type="InterPro" id="IPR024529">
    <property type="entry name" value="ECF_trnsprt_substrate-spec"/>
</dbReference>
<name>A0A0D8BXW3_GEOKU</name>
<dbReference type="AlphaFoldDB" id="A0A0D8BXW3"/>
<dbReference type="Pfam" id="PF12822">
    <property type="entry name" value="ECF_trnsprt"/>
    <property type="match status" value="1"/>
</dbReference>
<dbReference type="GO" id="GO:0022857">
    <property type="term" value="F:transmembrane transporter activity"/>
    <property type="evidence" value="ECO:0007669"/>
    <property type="project" value="InterPro"/>
</dbReference>
<feature type="transmembrane region" description="Helical" evidence="1">
    <location>
        <begin position="96"/>
        <end position="116"/>
    </location>
</feature>
<feature type="transmembrane region" description="Helical" evidence="1">
    <location>
        <begin position="6"/>
        <end position="25"/>
    </location>
</feature>
<dbReference type="RefSeq" id="WP_044730982.1">
    <property type="nucleotide sequence ID" value="NZ_JYBP01000003.1"/>
</dbReference>
<dbReference type="EMBL" id="JYBP01000003">
    <property type="protein sequence ID" value="KJE29028.1"/>
    <property type="molecule type" value="Genomic_DNA"/>
</dbReference>
<accession>A0A0D8BXW3</accession>
<organism evidence="2 3">
    <name type="scientific">Geobacillus kaustophilus</name>
    <dbReference type="NCBI Taxonomy" id="1462"/>
    <lineage>
        <taxon>Bacteria</taxon>
        <taxon>Bacillati</taxon>
        <taxon>Bacillota</taxon>
        <taxon>Bacilli</taxon>
        <taxon>Bacillales</taxon>
        <taxon>Anoxybacillaceae</taxon>
        <taxon>Geobacillus</taxon>
        <taxon>Geobacillus thermoleovorans group</taxon>
    </lineage>
</organism>
<proteinExistence type="predicted"/>
<dbReference type="Proteomes" id="UP000032522">
    <property type="component" value="Unassembled WGS sequence"/>
</dbReference>
<keyword evidence="1" id="KW-0472">Membrane</keyword>
<dbReference type="PATRIC" id="fig|1462.6.peg.894"/>
<protein>
    <recommendedName>
        <fullName evidence="4">ECF-type riboflavin transporter, S component family protein</fullName>
    </recommendedName>
</protein>
<feature type="transmembrane region" description="Helical" evidence="1">
    <location>
        <begin position="71"/>
        <end position="89"/>
    </location>
</feature>
<evidence type="ECO:0000313" key="3">
    <source>
        <dbReference type="Proteomes" id="UP000032522"/>
    </source>
</evidence>
<evidence type="ECO:0000313" key="2">
    <source>
        <dbReference type="EMBL" id="KJE29028.1"/>
    </source>
</evidence>
<sequence>MTRRFAWIAVCLALSVIGSFIKLPTFVGSIALDSAPALVAAAVLGPRAGAAIAGLGHLVSALIGGFPLGPVHWFVALEMAGLGALFAVLHRRGWKLGSAVVFFIGNAFLAPLPLVVSFGWPFVFAVIPPLSAAAAVNVLIAMAIMPAVIRLAAKAGVGAPHA</sequence>
<keyword evidence="1" id="KW-1133">Transmembrane helix</keyword>
<evidence type="ECO:0008006" key="4">
    <source>
        <dbReference type="Google" id="ProtNLM"/>
    </source>
</evidence>
<dbReference type="Gene3D" id="1.10.1760.20">
    <property type="match status" value="1"/>
</dbReference>
<reference evidence="2 3" key="1">
    <citation type="submission" date="2015-01" db="EMBL/GenBank/DDBJ databases">
        <authorList>
            <person name="Filippidou S."/>
            <person name="Jeanneret N."/>
            <person name="Russel-Delif L."/>
            <person name="Junier T."/>
            <person name="Wunderlin T."/>
            <person name="Molina V."/>
            <person name="Johnson S.L."/>
            <person name="Davenport K.W."/>
            <person name="Chain P.S."/>
            <person name="Dorador C."/>
            <person name="Junier P."/>
        </authorList>
    </citation>
    <scope>NUCLEOTIDE SEQUENCE [LARGE SCALE GENOMIC DNA]</scope>
    <source>
        <strain evidence="2 3">Et7/4</strain>
    </source>
</reference>
<gene>
    <name evidence="2" type="ORF">LG52_743</name>
</gene>
<evidence type="ECO:0000256" key="1">
    <source>
        <dbReference type="SAM" id="Phobius"/>
    </source>
</evidence>
<comment type="caution">
    <text evidence="2">The sequence shown here is derived from an EMBL/GenBank/DDBJ whole genome shotgun (WGS) entry which is preliminary data.</text>
</comment>
<keyword evidence="1" id="KW-0812">Transmembrane</keyword>
<feature type="transmembrane region" description="Helical" evidence="1">
    <location>
        <begin position="122"/>
        <end position="144"/>
    </location>
</feature>